<evidence type="ECO:0000256" key="1">
    <source>
        <dbReference type="SAM" id="Phobius"/>
    </source>
</evidence>
<keyword evidence="1" id="KW-0812">Transmembrane</keyword>
<dbReference type="AlphaFoldDB" id="A0A378IQ42"/>
<evidence type="ECO:0000313" key="2">
    <source>
        <dbReference type="EMBL" id="STX37080.1"/>
    </source>
</evidence>
<accession>A0A378IQ42</accession>
<feature type="transmembrane region" description="Helical" evidence="1">
    <location>
        <begin position="265"/>
        <end position="293"/>
    </location>
</feature>
<organism evidence="2 3">
    <name type="scientific">Legionella feeleii</name>
    <dbReference type="NCBI Taxonomy" id="453"/>
    <lineage>
        <taxon>Bacteria</taxon>
        <taxon>Pseudomonadati</taxon>
        <taxon>Pseudomonadota</taxon>
        <taxon>Gammaproteobacteria</taxon>
        <taxon>Legionellales</taxon>
        <taxon>Legionellaceae</taxon>
        <taxon>Legionella</taxon>
    </lineage>
</organism>
<protein>
    <submittedName>
        <fullName evidence="2">Coiled-coil protein</fullName>
    </submittedName>
</protein>
<keyword evidence="1" id="KW-0472">Membrane</keyword>
<dbReference type="EMBL" id="UGNY01000001">
    <property type="protein sequence ID" value="STX37080.1"/>
    <property type="molecule type" value="Genomic_DNA"/>
</dbReference>
<proteinExistence type="predicted"/>
<feature type="transmembrane region" description="Helical" evidence="1">
    <location>
        <begin position="94"/>
        <end position="117"/>
    </location>
</feature>
<evidence type="ECO:0000313" key="3">
    <source>
        <dbReference type="Proteomes" id="UP000254033"/>
    </source>
</evidence>
<feature type="transmembrane region" description="Helical" evidence="1">
    <location>
        <begin position="236"/>
        <end position="253"/>
    </location>
</feature>
<reference evidence="2 3" key="1">
    <citation type="submission" date="2018-06" db="EMBL/GenBank/DDBJ databases">
        <authorList>
            <consortium name="Pathogen Informatics"/>
            <person name="Doyle S."/>
        </authorList>
    </citation>
    <scope>NUCLEOTIDE SEQUENCE [LARGE SCALE GENOMIC DNA]</scope>
    <source>
        <strain evidence="2 3">NCTC11978</strain>
    </source>
</reference>
<gene>
    <name evidence="2" type="ORF">NCTC11978_00229</name>
</gene>
<name>A0A378IQ42_9GAMM</name>
<keyword evidence="1" id="KW-1133">Transmembrane helix</keyword>
<sequence>MARKIALSDKTKQLMIKLAETQALSPALIAAQESTIIEQADLVRWLNTRPQGDKKNEFLLESLSASLLNDLHNTLLKPQDQHKKKPDNRSKRTYWLLAIAGIIFFGCEGFDGITAMLEVFTLAPAVILATGVVFSLLAITVFCAFDLVEIAKNLGIKNKNAPQLLDVYLREVKLITKIREIILAEYLTAEVMSVEALRENLELVKMLQAKQDDLDVARATMQQLGRRPALQAAKSITAAVAGIIFFSGGFFAGQTVALKVAELCFIPVVASSLPIVVMSLLAGAAAFSVYWYVERLGIENLIASYVGLDQEKIDEFCGEKSVAKEKKNLTHLSSGLTRELGAATEKLKDPVKVVHHKDSEPVSQARVLPAINDEIVLGSSRHGFLANKLRIRRVASTGDLLGMSSTQSITTQVEASAGVYL</sequence>
<dbReference type="Proteomes" id="UP000254033">
    <property type="component" value="Unassembled WGS sequence"/>
</dbReference>
<dbReference type="RefSeq" id="WP_147281841.1">
    <property type="nucleotide sequence ID" value="NZ_UGNY01000001.1"/>
</dbReference>
<feature type="transmembrane region" description="Helical" evidence="1">
    <location>
        <begin position="123"/>
        <end position="148"/>
    </location>
</feature>